<dbReference type="Proteomes" id="UP000825002">
    <property type="component" value="Unassembled WGS sequence"/>
</dbReference>
<evidence type="ECO:0000256" key="12">
    <source>
        <dbReference type="ARBA" id="ARBA00023239"/>
    </source>
</evidence>
<dbReference type="Gene3D" id="1.20.1280.290">
    <property type="match status" value="2"/>
</dbReference>
<dbReference type="NCBIfam" id="TIGR00951">
    <property type="entry name" value="2A43"/>
    <property type="match status" value="1"/>
</dbReference>
<organism evidence="16 17">
    <name type="scientific">Fragariocoptes setiger</name>
    <dbReference type="NCBI Taxonomy" id="1670756"/>
    <lineage>
        <taxon>Eukaryota</taxon>
        <taxon>Metazoa</taxon>
        <taxon>Ecdysozoa</taxon>
        <taxon>Arthropoda</taxon>
        <taxon>Chelicerata</taxon>
        <taxon>Arachnida</taxon>
        <taxon>Acari</taxon>
        <taxon>Acariformes</taxon>
        <taxon>Trombidiformes</taxon>
        <taxon>Prostigmata</taxon>
        <taxon>Eupodina</taxon>
        <taxon>Eriophyoidea</taxon>
        <taxon>Phytoptidae</taxon>
        <taxon>Fragariocoptes</taxon>
    </lineage>
</organism>
<evidence type="ECO:0000256" key="9">
    <source>
        <dbReference type="ARBA" id="ARBA00022989"/>
    </source>
</evidence>
<dbReference type="Pfam" id="PF04193">
    <property type="entry name" value="PQ-loop"/>
    <property type="match status" value="2"/>
</dbReference>
<feature type="transmembrane region" description="Helical" evidence="14">
    <location>
        <begin position="99"/>
        <end position="120"/>
    </location>
</feature>
<comment type="catalytic activity">
    <reaction evidence="1">
        <text>an N-(acyl)-sphingosylphosphoethanolamine = an N-(acyl)-sphingosyl-1,3-cyclic phosphate + ethanolamine</text>
        <dbReference type="Rhea" id="RHEA:60648"/>
        <dbReference type="ChEBI" id="CHEBI:57603"/>
        <dbReference type="ChEBI" id="CHEBI:143891"/>
        <dbReference type="ChEBI" id="CHEBI:143892"/>
    </reaction>
</comment>
<keyword evidence="12" id="KW-0456">Lyase</keyword>
<evidence type="ECO:0000256" key="13">
    <source>
        <dbReference type="ARBA" id="ARBA00048473"/>
    </source>
</evidence>
<name>A0ABQ7S7W2_9ACAR</name>
<dbReference type="EMBL" id="JAIFTH010000454">
    <property type="protein sequence ID" value="KAG9509483.1"/>
    <property type="molecule type" value="Genomic_DNA"/>
</dbReference>
<evidence type="ECO:0000256" key="5">
    <source>
        <dbReference type="ARBA" id="ARBA00022692"/>
    </source>
</evidence>
<proteinExistence type="inferred from homology"/>
<dbReference type="PANTHER" id="PTHR13131">
    <property type="entry name" value="CYSTINOSIN"/>
    <property type="match status" value="1"/>
</dbReference>
<comment type="subcellular location">
    <subcellularLocation>
        <location evidence="2">Endomembrane system</location>
        <topology evidence="2">Multi-pass membrane protein</topology>
    </subcellularLocation>
</comment>
<keyword evidence="11" id="KW-1015">Disulfide bond</keyword>
<dbReference type="SUPFAM" id="SSF51695">
    <property type="entry name" value="PLC-like phosphodiesterases"/>
    <property type="match status" value="1"/>
</dbReference>
<keyword evidence="8" id="KW-0460">Magnesium</keyword>
<evidence type="ECO:0000256" key="14">
    <source>
        <dbReference type="SAM" id="Phobius"/>
    </source>
</evidence>
<feature type="transmembrane region" description="Helical" evidence="14">
    <location>
        <begin position="221"/>
        <end position="245"/>
    </location>
</feature>
<keyword evidence="10 14" id="KW-0472">Membrane</keyword>
<keyword evidence="5 14" id="KW-0812">Transmembrane</keyword>
<keyword evidence="9 14" id="KW-1133">Transmembrane helix</keyword>
<evidence type="ECO:0000256" key="7">
    <source>
        <dbReference type="ARBA" id="ARBA00022737"/>
    </source>
</evidence>
<protein>
    <submittedName>
        <fullName evidence="16">Cystinosin-like protein</fullName>
    </submittedName>
</protein>
<keyword evidence="4" id="KW-0813">Transport</keyword>
<comment type="similarity">
    <text evidence="3">Belongs to the cystinosin family.</text>
</comment>
<dbReference type="InterPro" id="IPR030395">
    <property type="entry name" value="GP_PDE_dom"/>
</dbReference>
<feature type="non-terminal residue" evidence="16">
    <location>
        <position position="1"/>
    </location>
</feature>
<dbReference type="SMART" id="SM00679">
    <property type="entry name" value="CTNS"/>
    <property type="match status" value="2"/>
</dbReference>
<keyword evidence="6" id="KW-0479">Metal-binding</keyword>
<sequence>LTQAFLSINISRNTTLDVIILFLGWGYFAAWATSFYPQLVLNFQRKSVQGLSFLFLLLNLIGFASYSLYNIFLMYSHEVREEYYNRYSYSRIPVELNDVFFSVHASIITAITIGQYFVYYNREERTLYYQIGIVGCLVLLIEGVPCLLSLFNVITILDVLFVLSTVKLVITLVKYIPQAYLNYKRKSTEGWSVVNILLDLTGGLLSLAQMFFLAYNYNDWIAIFGNFTKFGLALASMGFDILFIVQHYVLYRNIPGEQEDLTAEPISSTYESVIEISENENINYRIEIFQGCKIKTFYIDLDDNEINQCFSKNHFQPHSKYIGYNPSHYSIVLTESIDEDKAVSIDVIIKKGDNFDDSIIQESASLTLDSTFPTSTQHKLITEKGNYSIILDVLTVRNTQFADGIINGIKRTLPEDWPYEKVLKIAHRGAGVGVTSNNGRRYIENTISSCGHAIAQGADFVELDLFVTRDGIPTVFHDFTVDIPSHDDEGTLHTRCVDSMKLEELRALNLIKMSNREGDLIEISIDELDKLSHPFPTLEEVLVKLPHFSGIFVELKYPQMLQNGFMEAERHHDVNNFVDKVLDVCLKYCEVKNIILSSFEPQVAILLRLKQSAFPVVFLTEGVTSQYEPYMDKRTRNLRTGIRFAQAFRMSGIGILADFYLEDSKLIERVHNCKMKALAWGDIINSYDVFGKLENSGIDGLIFDMDHVNITSREGDVTQSMSNGQ</sequence>
<keyword evidence="17" id="KW-1185">Reference proteome</keyword>
<dbReference type="Pfam" id="PF03009">
    <property type="entry name" value="GDPD"/>
    <property type="match status" value="1"/>
</dbReference>
<keyword evidence="7" id="KW-0677">Repeat</keyword>
<feature type="transmembrane region" description="Helical" evidence="14">
    <location>
        <begin position="18"/>
        <end position="41"/>
    </location>
</feature>
<dbReference type="PROSITE" id="PS51704">
    <property type="entry name" value="GP_PDE"/>
    <property type="match status" value="1"/>
</dbReference>
<evidence type="ECO:0000256" key="6">
    <source>
        <dbReference type="ARBA" id="ARBA00022723"/>
    </source>
</evidence>
<dbReference type="InterPro" id="IPR017946">
    <property type="entry name" value="PLC-like_Pdiesterase_TIM-brl"/>
</dbReference>
<feature type="transmembrane region" description="Helical" evidence="14">
    <location>
        <begin position="193"/>
        <end position="215"/>
    </location>
</feature>
<dbReference type="Gene3D" id="3.20.20.190">
    <property type="entry name" value="Phosphatidylinositol (PI) phosphodiesterase"/>
    <property type="match status" value="1"/>
</dbReference>
<evidence type="ECO:0000256" key="11">
    <source>
        <dbReference type="ARBA" id="ARBA00023157"/>
    </source>
</evidence>
<feature type="domain" description="GP-PDE" evidence="15">
    <location>
        <begin position="422"/>
        <end position="713"/>
    </location>
</feature>
<evidence type="ECO:0000256" key="8">
    <source>
        <dbReference type="ARBA" id="ARBA00022842"/>
    </source>
</evidence>
<evidence type="ECO:0000259" key="15">
    <source>
        <dbReference type="PROSITE" id="PS51704"/>
    </source>
</evidence>
<evidence type="ECO:0000313" key="16">
    <source>
        <dbReference type="EMBL" id="KAG9509483.1"/>
    </source>
</evidence>
<reference evidence="16 17" key="1">
    <citation type="submission" date="2020-10" db="EMBL/GenBank/DDBJ databases">
        <authorList>
            <person name="Klimov P.B."/>
            <person name="Dyachkov S.M."/>
            <person name="Chetverikov P.E."/>
        </authorList>
    </citation>
    <scope>NUCLEOTIDE SEQUENCE [LARGE SCALE GENOMIC DNA]</scope>
    <source>
        <strain evidence="16">BMOC 18-1129-001#AD2665</strain>
        <tissue evidence="16">Entire mites</tissue>
    </source>
</reference>
<accession>A0ABQ7S7W2</accession>
<evidence type="ECO:0000256" key="3">
    <source>
        <dbReference type="ARBA" id="ARBA00006855"/>
    </source>
</evidence>
<evidence type="ECO:0000256" key="1">
    <source>
        <dbReference type="ARBA" id="ARBA00000110"/>
    </source>
</evidence>
<dbReference type="InterPro" id="IPR005282">
    <property type="entry name" value="LC_transporter"/>
</dbReference>
<dbReference type="InterPro" id="IPR006603">
    <property type="entry name" value="PQ-loop_rpt"/>
</dbReference>
<evidence type="ECO:0000313" key="17">
    <source>
        <dbReference type="Proteomes" id="UP000825002"/>
    </source>
</evidence>
<dbReference type="PANTHER" id="PTHR13131:SF5">
    <property type="entry name" value="CYSTINOSIN"/>
    <property type="match status" value="1"/>
</dbReference>
<feature type="transmembrane region" description="Helical" evidence="14">
    <location>
        <begin position="53"/>
        <end position="75"/>
    </location>
</feature>
<comment type="catalytic activity">
    <reaction evidence="13">
        <text>L-cystine(out) + H(+)(out) = L-cystine(in) + H(+)(in)</text>
        <dbReference type="Rhea" id="RHEA:66172"/>
        <dbReference type="ChEBI" id="CHEBI:15378"/>
        <dbReference type="ChEBI" id="CHEBI:35491"/>
    </reaction>
    <physiologicalReaction direction="left-to-right" evidence="13">
        <dbReference type="Rhea" id="RHEA:66173"/>
    </physiologicalReaction>
</comment>
<evidence type="ECO:0000256" key="10">
    <source>
        <dbReference type="ARBA" id="ARBA00023136"/>
    </source>
</evidence>
<gene>
    <name evidence="16" type="ORF">GZH46_01997</name>
</gene>
<evidence type="ECO:0000256" key="4">
    <source>
        <dbReference type="ARBA" id="ARBA00022448"/>
    </source>
</evidence>
<comment type="caution">
    <text evidence="16">The sequence shown here is derived from an EMBL/GenBank/DDBJ whole genome shotgun (WGS) entry which is preliminary data.</text>
</comment>
<feature type="transmembrane region" description="Helical" evidence="14">
    <location>
        <begin position="150"/>
        <end position="173"/>
    </location>
</feature>
<evidence type="ECO:0000256" key="2">
    <source>
        <dbReference type="ARBA" id="ARBA00004127"/>
    </source>
</evidence>
<feature type="transmembrane region" description="Helical" evidence="14">
    <location>
        <begin position="127"/>
        <end position="144"/>
    </location>
</feature>